<reference evidence="2 3" key="1">
    <citation type="submission" date="2019-05" db="EMBL/GenBank/DDBJ databases">
        <title>Draft genome sequence of Nonomuraea turkmeniaca DSM 43926.</title>
        <authorList>
            <person name="Saricaoglu S."/>
            <person name="Isik K."/>
        </authorList>
    </citation>
    <scope>NUCLEOTIDE SEQUENCE [LARGE SCALE GENOMIC DNA]</scope>
    <source>
        <strain evidence="2 3">DSM 43926</strain>
    </source>
</reference>
<evidence type="ECO:0000313" key="2">
    <source>
        <dbReference type="EMBL" id="TMR23400.1"/>
    </source>
</evidence>
<gene>
    <name evidence="2" type="ORF">ETD86_07960</name>
</gene>
<sequence length="93" mass="10963">MLGITVVAADLPEAWRLWEAINDWWDEIETFIETRVTNARTEAANTAIKHIKRTGRGYRNHRHYQARILLRSHRQTHRQRTRLNQQATTANCG</sequence>
<dbReference type="InterPro" id="IPR002560">
    <property type="entry name" value="Transposase_DDE"/>
</dbReference>
<organism evidence="2 3">
    <name type="scientific">Nonomuraea turkmeniaca</name>
    <dbReference type="NCBI Taxonomy" id="103838"/>
    <lineage>
        <taxon>Bacteria</taxon>
        <taxon>Bacillati</taxon>
        <taxon>Actinomycetota</taxon>
        <taxon>Actinomycetes</taxon>
        <taxon>Streptosporangiales</taxon>
        <taxon>Streptosporangiaceae</taxon>
        <taxon>Nonomuraea</taxon>
    </lineage>
</organism>
<evidence type="ECO:0000313" key="3">
    <source>
        <dbReference type="Proteomes" id="UP000309128"/>
    </source>
</evidence>
<accession>A0A5S4GBK0</accession>
<feature type="domain" description="Transposase IS204/IS1001/IS1096/IS1165 DDE" evidence="1">
    <location>
        <begin position="8"/>
        <end position="68"/>
    </location>
</feature>
<comment type="caution">
    <text evidence="2">The sequence shown here is derived from an EMBL/GenBank/DDBJ whole genome shotgun (WGS) entry which is preliminary data.</text>
</comment>
<dbReference type="EMBL" id="VCKY01000019">
    <property type="protein sequence ID" value="TMR23400.1"/>
    <property type="molecule type" value="Genomic_DNA"/>
</dbReference>
<dbReference type="OrthoDB" id="3238779at2"/>
<keyword evidence="3" id="KW-1185">Reference proteome</keyword>
<dbReference type="AlphaFoldDB" id="A0A5S4GBK0"/>
<dbReference type="Proteomes" id="UP000309128">
    <property type="component" value="Unassembled WGS sequence"/>
</dbReference>
<name>A0A5S4GBK0_9ACTN</name>
<protein>
    <submittedName>
        <fullName evidence="2">Transposase</fullName>
    </submittedName>
</protein>
<proteinExistence type="predicted"/>
<dbReference type="Pfam" id="PF01610">
    <property type="entry name" value="DDE_Tnp_ISL3"/>
    <property type="match status" value="1"/>
</dbReference>
<evidence type="ECO:0000259" key="1">
    <source>
        <dbReference type="Pfam" id="PF01610"/>
    </source>
</evidence>